<feature type="chain" id="PRO_5038676886" evidence="3">
    <location>
        <begin position="25"/>
        <end position="566"/>
    </location>
</feature>
<accession>A0A3D9ITK7</accession>
<dbReference type="Proteomes" id="UP000256869">
    <property type="component" value="Unassembled WGS sequence"/>
</dbReference>
<evidence type="ECO:0000256" key="1">
    <source>
        <dbReference type="ARBA" id="ARBA00022729"/>
    </source>
</evidence>
<name>A0A3D9ITK7_9BACL</name>
<dbReference type="AlphaFoldDB" id="A0A3D9ITK7"/>
<proteinExistence type="predicted"/>
<dbReference type="EMBL" id="QRDY01000002">
    <property type="protein sequence ID" value="RED64849.1"/>
    <property type="molecule type" value="Genomic_DNA"/>
</dbReference>
<gene>
    <name evidence="4" type="ORF">DFP95_102270</name>
</gene>
<organism evidence="4 5">
    <name type="scientific">Cohnella lupini</name>
    <dbReference type="NCBI Taxonomy" id="1294267"/>
    <lineage>
        <taxon>Bacteria</taxon>
        <taxon>Bacillati</taxon>
        <taxon>Bacillota</taxon>
        <taxon>Bacilli</taxon>
        <taxon>Bacillales</taxon>
        <taxon>Paenibacillaceae</taxon>
        <taxon>Cohnella</taxon>
    </lineage>
</organism>
<dbReference type="PROSITE" id="PS51257">
    <property type="entry name" value="PROKAR_LIPOPROTEIN"/>
    <property type="match status" value="1"/>
</dbReference>
<feature type="signal peptide" evidence="3">
    <location>
        <begin position="1"/>
        <end position="24"/>
    </location>
</feature>
<evidence type="ECO:0000256" key="3">
    <source>
        <dbReference type="SAM" id="SignalP"/>
    </source>
</evidence>
<sequence>MSDNMKTKKGIALLLSSVLVMTLAACSGGNEENNASSTASSPAESASASGSPSASSSSAPADPLGAYSPPIEVSAVRSITEGMKFNEGEAIDNNVWSRAYESELGIKLKYDWTTPAAQYDQKLNISIASNDLPDITPVNAAQLKRLVEDDQLEDLTSLYEQYGSELTKKIMGEDGGNAIKSATFDGKLYALPNMSSGIGQTHVLWVRTDWLKKLGLSEPKTMDDVVNTAKSFVTGDPDGNGKPDTYGLGINKDIFGFYAAMDGFFNGYHAYPNTWVKDASGKLVNGSVLPETKTALQKLQDMYKDGLLDKEFGTKDATKVSESANAGKLGMYYGYFWNIGWQQDGKNADPTMEWKPLPLPTADATPAKAQVPFAISTYYVVKKGAEHPEAAIKLLNFDYEKLWGATAQPDVYNVDKNGIATFGYALLYGEAPRKNLDAHLNVVKALEANDPSPLNAEEKLYYDNIVAYRGGDVKMWGNERMYGPEGSLSVLQGYTANGNLVDDAYFGAPTQGMTDNKATLQKLQLETFTRIIMSGSIDEFNKFVTQWSDLGGKTITDEVNEWQAAQ</sequence>
<evidence type="ECO:0000313" key="5">
    <source>
        <dbReference type="Proteomes" id="UP000256869"/>
    </source>
</evidence>
<keyword evidence="1 3" id="KW-0732">Signal</keyword>
<reference evidence="4 5" key="1">
    <citation type="submission" date="2018-07" db="EMBL/GenBank/DDBJ databases">
        <title>Genomic Encyclopedia of Type Strains, Phase III (KMG-III): the genomes of soil and plant-associated and newly described type strains.</title>
        <authorList>
            <person name="Whitman W."/>
        </authorList>
    </citation>
    <scope>NUCLEOTIDE SEQUENCE [LARGE SCALE GENOMIC DNA]</scope>
    <source>
        <strain evidence="4 5">CECT 8236</strain>
    </source>
</reference>
<comment type="caution">
    <text evidence="4">The sequence shown here is derived from an EMBL/GenBank/DDBJ whole genome shotgun (WGS) entry which is preliminary data.</text>
</comment>
<evidence type="ECO:0000313" key="4">
    <source>
        <dbReference type="EMBL" id="RED64849.1"/>
    </source>
</evidence>
<dbReference type="PANTHER" id="PTHR43649">
    <property type="entry name" value="ARABINOSE-BINDING PROTEIN-RELATED"/>
    <property type="match status" value="1"/>
</dbReference>
<protein>
    <submittedName>
        <fullName evidence="4">Carbohydrate ABC transporter substrate-binding protein (CUT1 family)</fullName>
    </submittedName>
</protein>
<dbReference type="CDD" id="cd13580">
    <property type="entry name" value="PBP2_AlgQ_like_1"/>
    <property type="match status" value="1"/>
</dbReference>
<evidence type="ECO:0000256" key="2">
    <source>
        <dbReference type="SAM" id="MobiDB-lite"/>
    </source>
</evidence>
<keyword evidence="5" id="KW-1185">Reference proteome</keyword>
<feature type="region of interest" description="Disordered" evidence="2">
    <location>
        <begin position="28"/>
        <end position="67"/>
    </location>
</feature>
<dbReference type="SUPFAM" id="SSF53850">
    <property type="entry name" value="Periplasmic binding protein-like II"/>
    <property type="match status" value="1"/>
</dbReference>
<dbReference type="PANTHER" id="PTHR43649:SF33">
    <property type="entry name" value="POLYGALACTURONAN_RHAMNOGALACTURONAN-BINDING PROTEIN YTCQ"/>
    <property type="match status" value="1"/>
</dbReference>
<feature type="compositionally biased region" description="Low complexity" evidence="2">
    <location>
        <begin position="35"/>
        <end position="61"/>
    </location>
</feature>
<dbReference type="Gene3D" id="3.40.190.10">
    <property type="entry name" value="Periplasmic binding protein-like II"/>
    <property type="match status" value="2"/>
</dbReference>
<dbReference type="InterPro" id="IPR050490">
    <property type="entry name" value="Bact_solute-bd_prot1"/>
</dbReference>
<dbReference type="OrthoDB" id="9787283at2"/>